<dbReference type="KEGG" id="palo:E6C60_4106"/>
<evidence type="ECO:0008006" key="3">
    <source>
        <dbReference type="Google" id="ProtNLM"/>
    </source>
</evidence>
<dbReference type="Pfam" id="PF19420">
    <property type="entry name" value="DDAH_eukar"/>
    <property type="match status" value="1"/>
</dbReference>
<dbReference type="Pfam" id="PF02274">
    <property type="entry name" value="ADI"/>
    <property type="match status" value="1"/>
</dbReference>
<dbReference type="Proteomes" id="UP000300879">
    <property type="component" value="Chromosome"/>
</dbReference>
<gene>
    <name evidence="1" type="ORF">E6C60_4106</name>
</gene>
<dbReference type="EMBL" id="CP040396">
    <property type="protein sequence ID" value="QCT04811.1"/>
    <property type="molecule type" value="Genomic_DNA"/>
</dbReference>
<reference evidence="1 2" key="1">
    <citation type="submission" date="2019-05" db="EMBL/GenBank/DDBJ databases">
        <authorList>
            <person name="Chen C."/>
        </authorList>
    </citation>
    <scope>NUCLEOTIDE SEQUENCE [LARGE SCALE GENOMIC DNA]</scope>
    <source>
        <strain evidence="1 2">HB172198</strain>
    </source>
</reference>
<dbReference type="GO" id="GO:0019546">
    <property type="term" value="P:L-arginine deiminase pathway"/>
    <property type="evidence" value="ECO:0007669"/>
    <property type="project" value="TreeGrafter"/>
</dbReference>
<dbReference type="AlphaFoldDB" id="A0A4P8XSD0"/>
<sequence>MLPTKPIQPSCTSEHGELEAVLLCSPSVLDVPDLQTAEDVQWNAPVDQAKAHESFASVRDTLRAEGVHIIDYSTELTEEESQLSRQLINRFFVRDLACVFGEIILPGEPGISMRRPEYIHAHRLLETWFPKQFHITANNNMPALEFGDCLVLNQDAVWINVGLRSNVTSVDVIKDTLFQAGFSEIGIIDLPRRPDTLHLDMNCNVAHEDLILSKSYVRYFPLHVLTRSGARYEMPEQFLKRHGFEVYWIKDCKTVPDINFLNVNPETLLISKDAHKQMLTRHDKLHKKNIIEVDVTELEKGGGGIRCMTLPLVRKAT</sequence>
<proteinExistence type="predicted"/>
<protein>
    <recommendedName>
        <fullName evidence="3">Arginine deiminase</fullName>
    </recommendedName>
</protein>
<keyword evidence="2" id="KW-1185">Reference proteome</keyword>
<dbReference type="RefSeq" id="WP_138227456.1">
    <property type="nucleotide sequence ID" value="NZ_CP040396.1"/>
</dbReference>
<evidence type="ECO:0000313" key="2">
    <source>
        <dbReference type="Proteomes" id="UP000300879"/>
    </source>
</evidence>
<name>A0A4P8XSD0_9BACL</name>
<dbReference type="PANTHER" id="PTHR47271:SF2">
    <property type="entry name" value="ARGININE DEIMINASE"/>
    <property type="match status" value="1"/>
</dbReference>
<dbReference type="SUPFAM" id="SSF55909">
    <property type="entry name" value="Pentein"/>
    <property type="match status" value="1"/>
</dbReference>
<evidence type="ECO:0000313" key="1">
    <source>
        <dbReference type="EMBL" id="QCT04811.1"/>
    </source>
</evidence>
<accession>A0A4P8XSD0</accession>
<organism evidence="1 2">
    <name type="scientific">Paenibacillus algicola</name>
    <dbReference type="NCBI Taxonomy" id="2565926"/>
    <lineage>
        <taxon>Bacteria</taxon>
        <taxon>Bacillati</taxon>
        <taxon>Bacillota</taxon>
        <taxon>Bacilli</taxon>
        <taxon>Bacillales</taxon>
        <taxon>Paenibacillaceae</taxon>
        <taxon>Paenibacillus</taxon>
    </lineage>
</organism>
<dbReference type="PANTHER" id="PTHR47271">
    <property type="entry name" value="ARGININE DEIMINASE"/>
    <property type="match status" value="1"/>
</dbReference>
<dbReference type="OrthoDB" id="9807502at2"/>
<dbReference type="GO" id="GO:0016990">
    <property type="term" value="F:arginine deiminase activity"/>
    <property type="evidence" value="ECO:0007669"/>
    <property type="project" value="TreeGrafter"/>
</dbReference>
<dbReference type="Gene3D" id="3.75.10.10">
    <property type="entry name" value="L-arginine/glycine Amidinotransferase, Chain A"/>
    <property type="match status" value="1"/>
</dbReference>